<protein>
    <submittedName>
        <fullName evidence="1">Uncharacterized protein</fullName>
    </submittedName>
</protein>
<sequence length="553" mass="63227">MSDTTRRLLWLIRDDSTVAESLSQALLADIISEHGDEKPARTKQEQVRQVLAIAGAAEPVFDEPRRVNFTEPRRVKIEGPVTTQREEDVDTSNELLFAKIRERSAALSYDAYDAYLNRVFSEEYDSAEDGGPGGTARSPYFGADAYEHLREATEKFLMCEVGTARERARSTEAANEESVKRLRHHDLADFQELDESYRKRYLVDLAQENGVDLTEENGASRGKVLPYTERIIRALAELPLKGSAPPGRYGIVRSRLSPDCLLELIWSYWQEQGMLVQTMQAVSMRFQNRVVGRGNPLANLEIDPLRPLNNLIWGYIQDESRRLSVLRRAYEYDHHYGLRLRGKAVPQMRTADSRSRFLEAFHNLMHLATVFFKEDDDTNYRADGFPLLNALKELHLILAQGAHNQFGDLPWQARQEMLIMQWLLARPEMRDFLGGRAMVPYAEPWMGRVETMASLQGWPTAGVSHFRDLAVFGEQILLSVRYDDWVDASDVNRASNWARFWRPEIQGYIHAYRSATGVDLSADTIHAEQMRIRYTEPSELLARREGPRAASSG</sequence>
<comment type="caution">
    <text evidence="1">The sequence shown here is derived from an EMBL/GenBank/DDBJ whole genome shotgun (WGS) entry which is preliminary data.</text>
</comment>
<organism evidence="1 2">
    <name type="scientific">Nocardiopsis terrae</name>
    <dbReference type="NCBI Taxonomy" id="372655"/>
    <lineage>
        <taxon>Bacteria</taxon>
        <taxon>Bacillati</taxon>
        <taxon>Actinomycetota</taxon>
        <taxon>Actinomycetes</taxon>
        <taxon>Streptosporangiales</taxon>
        <taxon>Nocardiopsidaceae</taxon>
        <taxon>Nocardiopsis</taxon>
    </lineage>
</organism>
<gene>
    <name evidence="1" type="ORF">H4W79_002758</name>
</gene>
<dbReference type="EMBL" id="JADBDY010000001">
    <property type="protein sequence ID" value="MBE1458544.1"/>
    <property type="molecule type" value="Genomic_DNA"/>
</dbReference>
<name>A0ABR9HHN7_9ACTN</name>
<dbReference type="RefSeq" id="WP_191269556.1">
    <property type="nucleotide sequence ID" value="NZ_BMXJ01000003.1"/>
</dbReference>
<dbReference type="Proteomes" id="UP000598217">
    <property type="component" value="Unassembled WGS sequence"/>
</dbReference>
<proteinExistence type="predicted"/>
<evidence type="ECO:0000313" key="2">
    <source>
        <dbReference type="Proteomes" id="UP000598217"/>
    </source>
</evidence>
<reference evidence="1 2" key="1">
    <citation type="submission" date="2020-10" db="EMBL/GenBank/DDBJ databases">
        <title>Sequencing the genomes of 1000 actinobacteria strains.</title>
        <authorList>
            <person name="Klenk H.-P."/>
        </authorList>
    </citation>
    <scope>NUCLEOTIDE SEQUENCE [LARGE SCALE GENOMIC DNA]</scope>
    <source>
        <strain evidence="1 2">DSM 45157</strain>
    </source>
</reference>
<evidence type="ECO:0000313" key="1">
    <source>
        <dbReference type="EMBL" id="MBE1458544.1"/>
    </source>
</evidence>
<keyword evidence="2" id="KW-1185">Reference proteome</keyword>
<accession>A0ABR9HHN7</accession>